<feature type="transmembrane region" description="Helical" evidence="9">
    <location>
        <begin position="155"/>
        <end position="180"/>
    </location>
</feature>
<evidence type="ECO:0000313" key="14">
    <source>
        <dbReference type="Proteomes" id="UP000078116"/>
    </source>
</evidence>
<dbReference type="GO" id="GO:0042158">
    <property type="term" value="P:lipoprotein biosynthetic process"/>
    <property type="evidence" value="ECO:0007669"/>
    <property type="project" value="UniProtKB-UniRule"/>
</dbReference>
<evidence type="ECO:0000256" key="5">
    <source>
        <dbReference type="ARBA" id="ARBA00022692"/>
    </source>
</evidence>
<accession>A0A1A9NHH6</accession>
<dbReference type="UniPathway" id="UPA00666"/>
<keyword evidence="5 9" id="KW-0812">Transmembrane</keyword>
<evidence type="ECO:0000256" key="4">
    <source>
        <dbReference type="ARBA" id="ARBA00022679"/>
    </source>
</evidence>
<dbReference type="SUPFAM" id="SSF56317">
    <property type="entry name" value="Carbon-nitrogen hydrolase"/>
    <property type="match status" value="1"/>
</dbReference>
<keyword evidence="12" id="KW-0449">Lipoprotein</keyword>
<keyword evidence="8 9" id="KW-0012">Acyltransferase</keyword>
<dbReference type="PANTHER" id="PTHR38686">
    <property type="entry name" value="APOLIPOPROTEIN N-ACYLTRANSFERASE"/>
    <property type="match status" value="1"/>
</dbReference>
<evidence type="ECO:0000256" key="8">
    <source>
        <dbReference type="ARBA" id="ARBA00023315"/>
    </source>
</evidence>
<dbReference type="STRING" id="1462993.A6V36_05695"/>
<evidence type="ECO:0000313" key="13">
    <source>
        <dbReference type="Proteomes" id="UP000077961"/>
    </source>
</evidence>
<dbReference type="AlphaFoldDB" id="A0A1A9NHH6"/>
<name>A0A1A9NHH6_9BURK</name>
<reference evidence="13 14" key="1">
    <citation type="submission" date="2016-04" db="EMBL/GenBank/DDBJ databases">
        <title>Reclassification of Paraburkholderia panaciterrae (Farh et al. 2015) Dobritsa &amp; Samadpour 2016 as a later homotypic synonym of Paraburkholderia ginsengiterrae (Farh et al. 2015) Dobritsa &amp; Samadpour 2016.</title>
        <authorList>
            <person name="Dobritsa A.P."/>
            <person name="Kutumbaka K."/>
            <person name="Samadpour M."/>
        </authorList>
    </citation>
    <scope>NUCLEOTIDE SEQUENCE [LARGE SCALE GENOMIC DNA]</scope>
    <source>
        <strain evidence="12 14">DCY85</strain>
        <strain evidence="11 13">DCY85-1</strain>
    </source>
</reference>
<keyword evidence="4 9" id="KW-0808">Transferase</keyword>
<dbReference type="EMBL" id="LXJZ01000176">
    <property type="protein sequence ID" value="OAJ58415.1"/>
    <property type="molecule type" value="Genomic_DNA"/>
</dbReference>
<evidence type="ECO:0000256" key="2">
    <source>
        <dbReference type="ARBA" id="ARBA00010065"/>
    </source>
</evidence>
<evidence type="ECO:0000259" key="10">
    <source>
        <dbReference type="PROSITE" id="PS50263"/>
    </source>
</evidence>
<evidence type="ECO:0000313" key="11">
    <source>
        <dbReference type="EMBL" id="OAJ58415.1"/>
    </source>
</evidence>
<dbReference type="EMBL" id="LXKA01000022">
    <property type="protein sequence ID" value="OAJ65635.1"/>
    <property type="molecule type" value="Genomic_DNA"/>
</dbReference>
<gene>
    <name evidence="9" type="primary">lnt</name>
    <name evidence="11" type="ORF">A6V36_05695</name>
    <name evidence="12" type="ORF">A6V37_13715</name>
</gene>
<dbReference type="CDD" id="cd07571">
    <property type="entry name" value="ALP_N-acyl_transferase"/>
    <property type="match status" value="1"/>
</dbReference>
<dbReference type="EC" id="2.3.1.269" evidence="9"/>
<organism evidence="12 14">
    <name type="scientific">Paraburkholderia ginsengiterrae</name>
    <dbReference type="NCBI Taxonomy" id="1462993"/>
    <lineage>
        <taxon>Bacteria</taxon>
        <taxon>Pseudomonadati</taxon>
        <taxon>Pseudomonadota</taxon>
        <taxon>Betaproteobacteria</taxon>
        <taxon>Burkholderiales</taxon>
        <taxon>Burkholderiaceae</taxon>
        <taxon>Paraburkholderia</taxon>
    </lineage>
</organism>
<dbReference type="Proteomes" id="UP000078116">
    <property type="component" value="Unassembled WGS sequence"/>
</dbReference>
<keyword evidence="13" id="KW-1185">Reference proteome</keyword>
<evidence type="ECO:0000256" key="3">
    <source>
        <dbReference type="ARBA" id="ARBA00022475"/>
    </source>
</evidence>
<dbReference type="PANTHER" id="PTHR38686:SF1">
    <property type="entry name" value="APOLIPOPROTEIN N-ACYLTRANSFERASE"/>
    <property type="match status" value="1"/>
</dbReference>
<dbReference type="InterPro" id="IPR036526">
    <property type="entry name" value="C-N_Hydrolase_sf"/>
</dbReference>
<feature type="transmembrane region" description="Helical" evidence="9">
    <location>
        <begin position="245"/>
        <end position="265"/>
    </location>
</feature>
<comment type="similarity">
    <text evidence="2 9">Belongs to the CN hydrolase family. Apolipoprotein N-acyltransferase subfamily.</text>
</comment>
<dbReference type="Pfam" id="PF20154">
    <property type="entry name" value="LNT_N"/>
    <property type="match status" value="1"/>
</dbReference>
<comment type="pathway">
    <text evidence="9">Protein modification; lipoprotein biosynthesis (N-acyl transfer).</text>
</comment>
<sequence length="567" mass="60254">MADPITSRSPRGVSASAAPDTRGRVLPRWHYLVALAAGAANTLSFAPTPHGGWLELAIFVFFFAWLTRTTGWKSAALTGGAFGFGNFVSGVWWLYVSMHFYGGMAAPLAGAAVVLFSLYLAIYPALAAAIWSFCAGHARKGNAVDDTPFSPTWHGALAFASAWAIGEWLRGTVFTGFPWLASGYAQVDGPFAGFAPVAGVYGVGWMLALVAALIVQALLPLMPARQSGQGDARNGNGAKPGMSRTVVPGAVALALIVAGLLLPLAQWTVPANAPLTVRLLQGNVKQDMKFEESGMRAAIAEYQQMITSKPADLIVTPETAIPVLAQQLPAPFASAVRNFADSTGSAILFGAIGGTITPEGQVIDYTNSLFGVTPGTRNVYRYDKHHLVPFGEFVPWGFRWFVNLMSIPLGDFFRGAPVQKPFMVHNQPVAVDICYEDIFGEEIARSIRENETPAGVLVNSTNLAWFGDTIALDQHLQIARMRSLETGRPMLRATNTGMTAAIDANGKVLGRLTPYTVGSLDVTVQGTSGNTPYVTSGNNTVLAVSLLLLAFGFAFGPGIRRRGNGGQ</sequence>
<keyword evidence="3 9" id="KW-1003">Cell membrane</keyword>
<feature type="domain" description="CN hydrolase" evidence="10">
    <location>
        <begin position="280"/>
        <end position="526"/>
    </location>
</feature>
<dbReference type="InterPro" id="IPR003010">
    <property type="entry name" value="C-N_Hydrolase"/>
</dbReference>
<dbReference type="GO" id="GO:0016410">
    <property type="term" value="F:N-acyltransferase activity"/>
    <property type="evidence" value="ECO:0007669"/>
    <property type="project" value="UniProtKB-UniRule"/>
</dbReference>
<keyword evidence="6 9" id="KW-1133">Transmembrane helix</keyword>
<protein>
    <recommendedName>
        <fullName evidence="9">Apolipoprotein N-acyltransferase</fullName>
        <shortName evidence="9">ALP N-acyltransferase</shortName>
        <ecNumber evidence="9">2.3.1.269</ecNumber>
    </recommendedName>
</protein>
<dbReference type="NCBIfam" id="TIGR00546">
    <property type="entry name" value="lnt"/>
    <property type="match status" value="1"/>
</dbReference>
<evidence type="ECO:0000256" key="1">
    <source>
        <dbReference type="ARBA" id="ARBA00004651"/>
    </source>
</evidence>
<dbReference type="PROSITE" id="PS50263">
    <property type="entry name" value="CN_HYDROLASE"/>
    <property type="match status" value="1"/>
</dbReference>
<dbReference type="InterPro" id="IPR045378">
    <property type="entry name" value="LNT_N"/>
</dbReference>
<keyword evidence="7 9" id="KW-0472">Membrane</keyword>
<evidence type="ECO:0000256" key="7">
    <source>
        <dbReference type="ARBA" id="ARBA00023136"/>
    </source>
</evidence>
<dbReference type="Proteomes" id="UP000077961">
    <property type="component" value="Unassembled WGS sequence"/>
</dbReference>
<feature type="transmembrane region" description="Helical" evidence="9">
    <location>
        <begin position="200"/>
        <end position="224"/>
    </location>
</feature>
<evidence type="ECO:0000256" key="9">
    <source>
        <dbReference type="HAMAP-Rule" id="MF_01148"/>
    </source>
</evidence>
<feature type="transmembrane region" description="Helical" evidence="9">
    <location>
        <begin position="540"/>
        <end position="559"/>
    </location>
</feature>
<comment type="subcellular location">
    <subcellularLocation>
        <location evidence="1 9">Cell membrane</location>
        <topology evidence="1 9">Multi-pass membrane protein</topology>
    </subcellularLocation>
</comment>
<comment type="function">
    <text evidence="9">Catalyzes the phospholipid dependent N-acylation of the N-terminal cysteine of apolipoprotein, the last step in lipoprotein maturation.</text>
</comment>
<feature type="transmembrane region" description="Helical" evidence="9">
    <location>
        <begin position="52"/>
        <end position="68"/>
    </location>
</feature>
<dbReference type="GO" id="GO:0005886">
    <property type="term" value="C:plasma membrane"/>
    <property type="evidence" value="ECO:0007669"/>
    <property type="project" value="UniProtKB-SubCell"/>
</dbReference>
<feature type="transmembrane region" description="Helical" evidence="9">
    <location>
        <begin position="75"/>
        <end position="96"/>
    </location>
</feature>
<dbReference type="RefSeq" id="WP_064268818.1">
    <property type="nucleotide sequence ID" value="NZ_LXJZ01000176.1"/>
</dbReference>
<feature type="transmembrane region" description="Helical" evidence="9">
    <location>
        <begin position="108"/>
        <end position="134"/>
    </location>
</feature>
<evidence type="ECO:0000313" key="12">
    <source>
        <dbReference type="EMBL" id="OAJ65635.1"/>
    </source>
</evidence>
<dbReference type="OrthoDB" id="9804277at2"/>
<dbReference type="Pfam" id="PF00795">
    <property type="entry name" value="CN_hydrolase"/>
    <property type="match status" value="1"/>
</dbReference>
<comment type="caution">
    <text evidence="12">The sequence shown here is derived from an EMBL/GenBank/DDBJ whole genome shotgun (WGS) entry which is preliminary data.</text>
</comment>
<comment type="catalytic activity">
    <reaction evidence="9">
        <text>N-terminal S-1,2-diacyl-sn-glyceryl-L-cysteinyl-[lipoprotein] + a glycerophospholipid = N-acyl-S-1,2-diacyl-sn-glyceryl-L-cysteinyl-[lipoprotein] + a 2-acyl-sn-glycero-3-phospholipid + H(+)</text>
        <dbReference type="Rhea" id="RHEA:48228"/>
        <dbReference type="Rhea" id="RHEA-COMP:14681"/>
        <dbReference type="Rhea" id="RHEA-COMP:14684"/>
        <dbReference type="ChEBI" id="CHEBI:15378"/>
        <dbReference type="ChEBI" id="CHEBI:136912"/>
        <dbReference type="ChEBI" id="CHEBI:140656"/>
        <dbReference type="ChEBI" id="CHEBI:140657"/>
        <dbReference type="ChEBI" id="CHEBI:140660"/>
        <dbReference type="EC" id="2.3.1.269"/>
    </reaction>
</comment>
<proteinExistence type="inferred from homology"/>
<dbReference type="HAMAP" id="MF_01148">
    <property type="entry name" value="Lnt"/>
    <property type="match status" value="1"/>
</dbReference>
<dbReference type="Gene3D" id="3.60.110.10">
    <property type="entry name" value="Carbon-nitrogen hydrolase"/>
    <property type="match status" value="1"/>
</dbReference>
<dbReference type="InterPro" id="IPR004563">
    <property type="entry name" value="Apolipo_AcylTrfase"/>
</dbReference>
<evidence type="ECO:0000256" key="6">
    <source>
        <dbReference type="ARBA" id="ARBA00022989"/>
    </source>
</evidence>